<dbReference type="InterPro" id="IPR023772">
    <property type="entry name" value="DNA-bd_HTH_TetR-type_CS"/>
</dbReference>
<dbReference type="AlphaFoldDB" id="A0A348AG91"/>
<dbReference type="Pfam" id="PF00440">
    <property type="entry name" value="TetR_N"/>
    <property type="match status" value="1"/>
</dbReference>
<dbReference type="PROSITE" id="PS50977">
    <property type="entry name" value="HTH_TETR_2"/>
    <property type="match status" value="1"/>
</dbReference>
<protein>
    <submittedName>
        <fullName evidence="4">Transcriptional regulator BetI</fullName>
    </submittedName>
</protein>
<dbReference type="InterPro" id="IPR001647">
    <property type="entry name" value="HTH_TetR"/>
</dbReference>
<dbReference type="PROSITE" id="PS01081">
    <property type="entry name" value="HTH_TETR_1"/>
    <property type="match status" value="1"/>
</dbReference>
<sequence length="189" mass="22207">MRQRIMQAATEEMRARGIKFTMADLAHRLGVSKRLLYEYFASKEELIGAIVDFTLQEIREQRTAIFRDPNLTFSEKLKQLLTPKKHLLPDDGRIAEEIKRCLPMEYEKFDRFNDQEWERMDIFLREGIQKGHLRPVCLPVVKKILDGTRKEIVNYQFLVHNSISLGEAFTYMVDVLLNGMLAQKNDITE</sequence>
<name>A0A348AG91_9FIRM</name>
<dbReference type="RefSeq" id="WP_158618627.1">
    <property type="nucleotide sequence ID" value="NZ_AP018449.1"/>
</dbReference>
<gene>
    <name evidence="4" type="ORF">MAMMFC1_00737</name>
</gene>
<dbReference type="KEGG" id="mana:MAMMFC1_00737"/>
<organism evidence="4 5">
    <name type="scientific">Methylomusa anaerophila</name>
    <dbReference type="NCBI Taxonomy" id="1930071"/>
    <lineage>
        <taxon>Bacteria</taxon>
        <taxon>Bacillati</taxon>
        <taxon>Bacillota</taxon>
        <taxon>Negativicutes</taxon>
        <taxon>Selenomonadales</taxon>
        <taxon>Sporomusaceae</taxon>
        <taxon>Methylomusa</taxon>
    </lineage>
</organism>
<feature type="DNA-binding region" description="H-T-H motif" evidence="2">
    <location>
        <begin position="21"/>
        <end position="40"/>
    </location>
</feature>
<dbReference type="PANTHER" id="PTHR30328:SF54">
    <property type="entry name" value="HTH-TYPE TRANSCRIPTIONAL REPRESSOR SCO4008"/>
    <property type="match status" value="1"/>
</dbReference>
<evidence type="ECO:0000313" key="4">
    <source>
        <dbReference type="EMBL" id="BBB90089.1"/>
    </source>
</evidence>
<dbReference type="SUPFAM" id="SSF46689">
    <property type="entry name" value="Homeodomain-like"/>
    <property type="match status" value="1"/>
</dbReference>
<dbReference type="EMBL" id="AP018449">
    <property type="protein sequence ID" value="BBB90089.1"/>
    <property type="molecule type" value="Genomic_DNA"/>
</dbReference>
<accession>A0A348AG91</accession>
<dbReference type="Gene3D" id="1.10.10.60">
    <property type="entry name" value="Homeodomain-like"/>
    <property type="match status" value="1"/>
</dbReference>
<evidence type="ECO:0000256" key="2">
    <source>
        <dbReference type="PROSITE-ProRule" id="PRU00335"/>
    </source>
</evidence>
<dbReference type="PRINTS" id="PR00455">
    <property type="entry name" value="HTHTETR"/>
</dbReference>
<keyword evidence="5" id="KW-1185">Reference proteome</keyword>
<dbReference type="Gene3D" id="1.10.357.10">
    <property type="entry name" value="Tetracycline Repressor, domain 2"/>
    <property type="match status" value="1"/>
</dbReference>
<evidence type="ECO:0000259" key="3">
    <source>
        <dbReference type="PROSITE" id="PS50977"/>
    </source>
</evidence>
<dbReference type="PANTHER" id="PTHR30328">
    <property type="entry name" value="TRANSCRIPTIONAL REPRESSOR"/>
    <property type="match status" value="1"/>
</dbReference>
<evidence type="ECO:0000256" key="1">
    <source>
        <dbReference type="ARBA" id="ARBA00023125"/>
    </source>
</evidence>
<dbReference type="SUPFAM" id="SSF48498">
    <property type="entry name" value="Tetracyclin repressor-like, C-terminal domain"/>
    <property type="match status" value="1"/>
</dbReference>
<dbReference type="InterPro" id="IPR050109">
    <property type="entry name" value="HTH-type_TetR-like_transc_reg"/>
</dbReference>
<evidence type="ECO:0000313" key="5">
    <source>
        <dbReference type="Proteomes" id="UP000276437"/>
    </source>
</evidence>
<dbReference type="Proteomes" id="UP000276437">
    <property type="component" value="Chromosome"/>
</dbReference>
<dbReference type="InterPro" id="IPR009057">
    <property type="entry name" value="Homeodomain-like_sf"/>
</dbReference>
<dbReference type="GO" id="GO:0003677">
    <property type="term" value="F:DNA binding"/>
    <property type="evidence" value="ECO:0007669"/>
    <property type="project" value="UniProtKB-UniRule"/>
</dbReference>
<dbReference type="OrthoDB" id="9812134at2"/>
<reference evidence="4 5" key="1">
    <citation type="journal article" date="2018" name="Int. J. Syst. Evol. Microbiol.">
        <title>Methylomusa anaerophila gen. nov., sp. nov., an anaerobic methanol-utilizing bacterium isolated from a microbial fuel cell.</title>
        <authorList>
            <person name="Amano N."/>
            <person name="Yamamuro A."/>
            <person name="Miyahara M."/>
            <person name="Kouzuma A."/>
            <person name="Abe T."/>
            <person name="Watanabe K."/>
        </authorList>
    </citation>
    <scope>NUCLEOTIDE SEQUENCE [LARGE SCALE GENOMIC DNA]</scope>
    <source>
        <strain evidence="4 5">MMFC1</strain>
    </source>
</reference>
<feature type="domain" description="HTH tetR-type" evidence="3">
    <location>
        <begin position="1"/>
        <end position="58"/>
    </location>
</feature>
<dbReference type="GO" id="GO:0006355">
    <property type="term" value="P:regulation of DNA-templated transcription"/>
    <property type="evidence" value="ECO:0007669"/>
    <property type="project" value="UniProtKB-ARBA"/>
</dbReference>
<keyword evidence="1 2" id="KW-0238">DNA-binding</keyword>
<dbReference type="InterPro" id="IPR036271">
    <property type="entry name" value="Tet_transcr_reg_TetR-rel_C_sf"/>
</dbReference>
<proteinExistence type="predicted"/>